<evidence type="ECO:0000313" key="2">
    <source>
        <dbReference type="Proteomes" id="UP001651880"/>
    </source>
</evidence>
<evidence type="ECO:0000313" key="1">
    <source>
        <dbReference type="EMBL" id="MCQ1529703.1"/>
    </source>
</evidence>
<dbReference type="Proteomes" id="UP001651880">
    <property type="component" value="Unassembled WGS sequence"/>
</dbReference>
<comment type="caution">
    <text evidence="1">The sequence shown here is derived from an EMBL/GenBank/DDBJ whole genome shotgun (WGS) entry which is preliminary data.</text>
</comment>
<organism evidence="1 2">
    <name type="scientific">Lutispora saccharofermentans</name>
    <dbReference type="NCBI Taxonomy" id="3024236"/>
    <lineage>
        <taxon>Bacteria</taxon>
        <taxon>Bacillati</taxon>
        <taxon>Bacillota</taxon>
        <taxon>Clostridia</taxon>
        <taxon>Lutisporales</taxon>
        <taxon>Lutisporaceae</taxon>
        <taxon>Lutispora</taxon>
    </lineage>
</organism>
<name>A0ABT1NEL5_9FIRM</name>
<accession>A0ABT1NEL5</accession>
<sequence length="84" mass="9026">MIQSGVLVTKTSGMTRSRFRPTGSSGEIVATFSNGTWHAMGTPAEDARTSEFYGIYREAWNVARGEATTPTVYDTSAGMIDITA</sequence>
<protein>
    <submittedName>
        <fullName evidence="1">Uncharacterized protein</fullName>
    </submittedName>
</protein>
<gene>
    <name evidence="1" type="ORF">LJD61_09065</name>
</gene>
<proteinExistence type="predicted"/>
<keyword evidence="2" id="KW-1185">Reference proteome</keyword>
<dbReference type="EMBL" id="JAJEKE010000006">
    <property type="protein sequence ID" value="MCQ1529703.1"/>
    <property type="molecule type" value="Genomic_DNA"/>
</dbReference>
<reference evidence="1 2" key="1">
    <citation type="submission" date="2021-10" db="EMBL/GenBank/DDBJ databases">
        <title>Lutispora strain m25 sp. nov., a thermophilic, non-spore-forming bacterium isolated from a lab-scale methanogenic bioreactor digesting anaerobic sludge.</title>
        <authorList>
            <person name="El Houari A."/>
            <person name="Mcdonald J."/>
        </authorList>
    </citation>
    <scope>NUCLEOTIDE SEQUENCE [LARGE SCALE GENOMIC DNA]</scope>
    <source>
        <strain evidence="2">m25</strain>
    </source>
</reference>
<dbReference type="RefSeq" id="WP_255227244.1">
    <property type="nucleotide sequence ID" value="NZ_JAJEKE010000006.1"/>
</dbReference>